<protein>
    <submittedName>
        <fullName evidence="2">Crp/Fnr family transcriptional regulator</fullName>
    </submittedName>
</protein>
<evidence type="ECO:0000259" key="1">
    <source>
        <dbReference type="PROSITE" id="PS50042"/>
    </source>
</evidence>
<feature type="domain" description="Cyclic nucleotide-binding" evidence="1">
    <location>
        <begin position="8"/>
        <end position="130"/>
    </location>
</feature>
<dbReference type="Pfam" id="PF00027">
    <property type="entry name" value="cNMP_binding"/>
    <property type="match status" value="1"/>
</dbReference>
<comment type="caution">
    <text evidence="2">The sequence shown here is derived from an EMBL/GenBank/DDBJ whole genome shotgun (WGS) entry which is preliminary data.</text>
</comment>
<dbReference type="RefSeq" id="WP_027311847.1">
    <property type="nucleotide sequence ID" value="NZ_JAUESS010000003.1"/>
</dbReference>
<gene>
    <name evidence="2" type="ORF">ACFFLH_08215</name>
</gene>
<dbReference type="SUPFAM" id="SSF46785">
    <property type="entry name" value="Winged helix' DNA-binding domain"/>
    <property type="match status" value="1"/>
</dbReference>
<evidence type="ECO:0000313" key="2">
    <source>
        <dbReference type="EMBL" id="MFB9886390.1"/>
    </source>
</evidence>
<dbReference type="PANTHER" id="PTHR24567:SF74">
    <property type="entry name" value="HTH-TYPE TRANSCRIPTIONAL REGULATOR ARCR"/>
    <property type="match status" value="1"/>
</dbReference>
<dbReference type="PROSITE" id="PS50042">
    <property type="entry name" value="CNMP_BINDING_3"/>
    <property type="match status" value="1"/>
</dbReference>
<proteinExistence type="predicted"/>
<dbReference type="Proteomes" id="UP001589628">
    <property type="component" value="Unassembled WGS sequence"/>
</dbReference>
<dbReference type="SUPFAM" id="SSF51206">
    <property type="entry name" value="cAMP-binding domain-like"/>
    <property type="match status" value="1"/>
</dbReference>
<name>A0ABV5ZAW8_9GAMM</name>
<dbReference type="InterPro" id="IPR018490">
    <property type="entry name" value="cNMP-bd_dom_sf"/>
</dbReference>
<dbReference type="SMART" id="SM00100">
    <property type="entry name" value="cNMP"/>
    <property type="match status" value="1"/>
</dbReference>
<dbReference type="InterPro" id="IPR036390">
    <property type="entry name" value="WH_DNA-bd_sf"/>
</dbReference>
<dbReference type="Gene3D" id="1.10.10.10">
    <property type="entry name" value="Winged helix-like DNA-binding domain superfamily/Winged helix DNA-binding domain"/>
    <property type="match status" value="1"/>
</dbReference>
<dbReference type="Gene3D" id="2.60.120.10">
    <property type="entry name" value="Jelly Rolls"/>
    <property type="match status" value="1"/>
</dbReference>
<sequence length="218" mass="24203">MANQLEVFEQQVRDSSGRAVLQTAALIELPPGRVLYRQGDRCCQYLLMVAGRARVYLTCPSGRELVLYRLQAGQACVLTTSCLLGESAYPASCVSDSLVQALVIPRPALLRGLAESEDLRLLVMSQFGQRLQEVMALISELSLRRLDIRLARLLLERAHPQAWLVSLANLANSLDAPESAVNHLLHEFEQRGWILLNQGSLDVQQPLALNRYIAEATL</sequence>
<dbReference type="PANTHER" id="PTHR24567">
    <property type="entry name" value="CRP FAMILY TRANSCRIPTIONAL REGULATORY PROTEIN"/>
    <property type="match status" value="1"/>
</dbReference>
<dbReference type="InterPro" id="IPR050397">
    <property type="entry name" value="Env_Response_Regulators"/>
</dbReference>
<keyword evidence="3" id="KW-1185">Reference proteome</keyword>
<dbReference type="InterPro" id="IPR000595">
    <property type="entry name" value="cNMP-bd_dom"/>
</dbReference>
<accession>A0ABV5ZAW8</accession>
<dbReference type="EMBL" id="JBHLZN010000002">
    <property type="protein sequence ID" value="MFB9886390.1"/>
    <property type="molecule type" value="Genomic_DNA"/>
</dbReference>
<reference evidence="2 3" key="1">
    <citation type="submission" date="2024-09" db="EMBL/GenBank/DDBJ databases">
        <authorList>
            <person name="Sun Q."/>
            <person name="Mori K."/>
        </authorList>
    </citation>
    <scope>NUCLEOTIDE SEQUENCE [LARGE SCALE GENOMIC DNA]</scope>
    <source>
        <strain evidence="2 3">ATCC 51285</strain>
    </source>
</reference>
<organism evidence="2 3">
    <name type="scientific">Balneatrix alpica</name>
    <dbReference type="NCBI Taxonomy" id="75684"/>
    <lineage>
        <taxon>Bacteria</taxon>
        <taxon>Pseudomonadati</taxon>
        <taxon>Pseudomonadota</taxon>
        <taxon>Gammaproteobacteria</taxon>
        <taxon>Oceanospirillales</taxon>
        <taxon>Balneatrichaceae</taxon>
        <taxon>Balneatrix</taxon>
    </lineage>
</organism>
<dbReference type="InterPro" id="IPR036388">
    <property type="entry name" value="WH-like_DNA-bd_sf"/>
</dbReference>
<dbReference type="CDD" id="cd00038">
    <property type="entry name" value="CAP_ED"/>
    <property type="match status" value="1"/>
</dbReference>
<dbReference type="InterPro" id="IPR014710">
    <property type="entry name" value="RmlC-like_jellyroll"/>
</dbReference>
<evidence type="ECO:0000313" key="3">
    <source>
        <dbReference type="Proteomes" id="UP001589628"/>
    </source>
</evidence>